<gene>
    <name evidence="1" type="ORF">PIB30_092001</name>
</gene>
<accession>A0ABU6ZTC1</accession>
<keyword evidence="2" id="KW-1185">Reference proteome</keyword>
<protein>
    <submittedName>
        <fullName evidence="1">Uncharacterized protein</fullName>
    </submittedName>
</protein>
<dbReference type="EMBL" id="JASCZI010273732">
    <property type="protein sequence ID" value="MED6225260.1"/>
    <property type="molecule type" value="Genomic_DNA"/>
</dbReference>
<dbReference type="Proteomes" id="UP001341840">
    <property type="component" value="Unassembled WGS sequence"/>
</dbReference>
<name>A0ABU6ZTC1_9FABA</name>
<comment type="caution">
    <text evidence="1">The sequence shown here is derived from an EMBL/GenBank/DDBJ whole genome shotgun (WGS) entry which is preliminary data.</text>
</comment>
<sequence length="290" mass="32763">MPTEAKIDNTGQIQRRSIVAKGNYRQMHTPIAASTDIYTAHVEIHVEASLAAVRVVGREVLAEALHPPRFAMLCQPTLDVDFTRPLGAGTFIRCSPESPLSLVDGVWNVLKEVSQGATKIPSRTRVFLLRKRKEKCCLEYVSQLPAPRVTRCYPAVTGSDLLSPGSQALVPCCRGEPRTMLELTYAYAWRLHMRTHRCRDQQLGVPPTLRCVRMAPCDAYDRLQQWPSRFCCDPSVPFALFGHFRSELRLLYPETFKPTHQGIVRNGRQFKAQQLLSEIADITITALRNY</sequence>
<evidence type="ECO:0000313" key="1">
    <source>
        <dbReference type="EMBL" id="MED6225260.1"/>
    </source>
</evidence>
<reference evidence="1 2" key="1">
    <citation type="journal article" date="2023" name="Plants (Basel)">
        <title>Bridging the Gap: Combining Genomics and Transcriptomics Approaches to Understand Stylosanthes scabra, an Orphan Legume from the Brazilian Caatinga.</title>
        <authorList>
            <person name="Ferreira-Neto J.R.C."/>
            <person name="da Silva M.D."/>
            <person name="Binneck E."/>
            <person name="de Melo N.F."/>
            <person name="da Silva R.H."/>
            <person name="de Melo A.L.T.M."/>
            <person name="Pandolfi V."/>
            <person name="Bustamante F.O."/>
            <person name="Brasileiro-Vidal A.C."/>
            <person name="Benko-Iseppon A.M."/>
        </authorList>
    </citation>
    <scope>NUCLEOTIDE SEQUENCE [LARGE SCALE GENOMIC DNA]</scope>
    <source>
        <tissue evidence="1">Leaves</tissue>
    </source>
</reference>
<evidence type="ECO:0000313" key="2">
    <source>
        <dbReference type="Proteomes" id="UP001341840"/>
    </source>
</evidence>
<organism evidence="1 2">
    <name type="scientific">Stylosanthes scabra</name>
    <dbReference type="NCBI Taxonomy" id="79078"/>
    <lineage>
        <taxon>Eukaryota</taxon>
        <taxon>Viridiplantae</taxon>
        <taxon>Streptophyta</taxon>
        <taxon>Embryophyta</taxon>
        <taxon>Tracheophyta</taxon>
        <taxon>Spermatophyta</taxon>
        <taxon>Magnoliopsida</taxon>
        <taxon>eudicotyledons</taxon>
        <taxon>Gunneridae</taxon>
        <taxon>Pentapetalae</taxon>
        <taxon>rosids</taxon>
        <taxon>fabids</taxon>
        <taxon>Fabales</taxon>
        <taxon>Fabaceae</taxon>
        <taxon>Papilionoideae</taxon>
        <taxon>50 kb inversion clade</taxon>
        <taxon>dalbergioids sensu lato</taxon>
        <taxon>Dalbergieae</taxon>
        <taxon>Pterocarpus clade</taxon>
        <taxon>Stylosanthes</taxon>
    </lineage>
</organism>
<proteinExistence type="predicted"/>